<evidence type="ECO:0000313" key="2">
    <source>
        <dbReference type="EMBL" id="CAB4866136.1"/>
    </source>
</evidence>
<reference evidence="2" key="1">
    <citation type="submission" date="2020-05" db="EMBL/GenBank/DDBJ databases">
        <authorList>
            <person name="Chiriac C."/>
            <person name="Salcher M."/>
            <person name="Ghai R."/>
            <person name="Kavagutti S V."/>
        </authorList>
    </citation>
    <scope>NUCLEOTIDE SEQUENCE</scope>
</reference>
<proteinExistence type="predicted"/>
<feature type="transmembrane region" description="Helical" evidence="1">
    <location>
        <begin position="31"/>
        <end position="52"/>
    </location>
</feature>
<keyword evidence="1" id="KW-0472">Membrane</keyword>
<sequence>MRVHTPPTFLTHPALTRSIDQNRRLVTYRTIPLAFSVFSVAVGGTIALTSSISSVPFMPSEVSAKSVQMARSMALIRSFVRSGPSVAIMRLPQSLLNKPS</sequence>
<dbReference type="EMBL" id="CAFBLS010000039">
    <property type="protein sequence ID" value="CAB4866136.1"/>
    <property type="molecule type" value="Genomic_DNA"/>
</dbReference>
<keyword evidence="1" id="KW-0812">Transmembrane</keyword>
<keyword evidence="1" id="KW-1133">Transmembrane helix</keyword>
<evidence type="ECO:0000256" key="1">
    <source>
        <dbReference type="SAM" id="Phobius"/>
    </source>
</evidence>
<gene>
    <name evidence="2" type="ORF">UFOPK3402_00464</name>
</gene>
<organism evidence="2">
    <name type="scientific">freshwater metagenome</name>
    <dbReference type="NCBI Taxonomy" id="449393"/>
    <lineage>
        <taxon>unclassified sequences</taxon>
        <taxon>metagenomes</taxon>
        <taxon>ecological metagenomes</taxon>
    </lineage>
</organism>
<name>A0A6J7D6K4_9ZZZZ</name>
<accession>A0A6J7D6K4</accession>
<protein>
    <submittedName>
        <fullName evidence="2">Unannotated protein</fullName>
    </submittedName>
</protein>
<dbReference type="AlphaFoldDB" id="A0A6J7D6K4"/>